<dbReference type="EMBL" id="LCDE01000026">
    <property type="protein sequence ID" value="KKS45392.1"/>
    <property type="molecule type" value="Genomic_DNA"/>
</dbReference>
<evidence type="ECO:0000313" key="10">
    <source>
        <dbReference type="Proteomes" id="UP000034951"/>
    </source>
</evidence>
<keyword evidence="5 7" id="KW-0687">Ribonucleoprotein</keyword>
<sequence>MPITNSAKKALRQNKRRHERNLKQSRHLKSEIKALKKLLAVKDKKAATAHLSKVYKALDKAVKTNLIKKNTASRLKSRLTKAVNKL</sequence>
<gene>
    <name evidence="7" type="primary">rpsT</name>
    <name evidence="9" type="ORF">UV10_C0026G0010</name>
</gene>
<keyword evidence="4 7" id="KW-0689">Ribosomal protein</keyword>
<comment type="caution">
    <text evidence="9">The sequence shown here is derived from an EMBL/GenBank/DDBJ whole genome shotgun (WGS) entry which is preliminary data.</text>
</comment>
<dbReference type="GO" id="GO:0003735">
    <property type="term" value="F:structural constituent of ribosome"/>
    <property type="evidence" value="ECO:0007669"/>
    <property type="project" value="InterPro"/>
</dbReference>
<proteinExistence type="inferred from homology"/>
<dbReference type="SUPFAM" id="SSF46992">
    <property type="entry name" value="Ribosomal protein S20"/>
    <property type="match status" value="1"/>
</dbReference>
<comment type="function">
    <text evidence="7">Binds directly to 16S ribosomal RNA.</text>
</comment>
<dbReference type="GO" id="GO:0070181">
    <property type="term" value="F:small ribosomal subunit rRNA binding"/>
    <property type="evidence" value="ECO:0007669"/>
    <property type="project" value="TreeGrafter"/>
</dbReference>
<dbReference type="Pfam" id="PF01649">
    <property type="entry name" value="Ribosomal_S20p"/>
    <property type="match status" value="1"/>
</dbReference>
<dbReference type="HAMAP" id="MF_00500">
    <property type="entry name" value="Ribosomal_bS20"/>
    <property type="match status" value="1"/>
</dbReference>
<evidence type="ECO:0000313" key="9">
    <source>
        <dbReference type="EMBL" id="KKS45392.1"/>
    </source>
</evidence>
<protein>
    <recommendedName>
        <fullName evidence="6 7">Small ribosomal subunit protein bS20</fullName>
    </recommendedName>
</protein>
<comment type="similarity">
    <text evidence="1 7">Belongs to the bacterial ribosomal protein bS20 family.</text>
</comment>
<evidence type="ECO:0000256" key="8">
    <source>
        <dbReference type="SAM" id="MobiDB-lite"/>
    </source>
</evidence>
<accession>A0A0G0Z9J0</accession>
<dbReference type="InterPro" id="IPR036510">
    <property type="entry name" value="Ribosomal_bS20_sf"/>
</dbReference>
<organism evidence="9 10">
    <name type="scientific">Candidatus Azambacteria bacterium GW2011_GWA1_42_19</name>
    <dbReference type="NCBI Taxonomy" id="1618609"/>
    <lineage>
        <taxon>Bacteria</taxon>
        <taxon>Candidatus Azamiibacteriota</taxon>
    </lineage>
</organism>
<evidence type="ECO:0000256" key="7">
    <source>
        <dbReference type="HAMAP-Rule" id="MF_00500"/>
    </source>
</evidence>
<keyword evidence="3 7" id="KW-0694">RNA-binding</keyword>
<dbReference type="InterPro" id="IPR002583">
    <property type="entry name" value="Ribosomal_bS20"/>
</dbReference>
<evidence type="ECO:0000256" key="4">
    <source>
        <dbReference type="ARBA" id="ARBA00022980"/>
    </source>
</evidence>
<dbReference type="Gene3D" id="1.20.58.110">
    <property type="entry name" value="Ribosomal protein S20"/>
    <property type="match status" value="1"/>
</dbReference>
<dbReference type="PANTHER" id="PTHR33398">
    <property type="entry name" value="30S RIBOSOMAL PROTEIN S20"/>
    <property type="match status" value="1"/>
</dbReference>
<dbReference type="GO" id="GO:0015935">
    <property type="term" value="C:small ribosomal subunit"/>
    <property type="evidence" value="ECO:0007669"/>
    <property type="project" value="TreeGrafter"/>
</dbReference>
<dbReference type="GO" id="GO:0006412">
    <property type="term" value="P:translation"/>
    <property type="evidence" value="ECO:0007669"/>
    <property type="project" value="UniProtKB-UniRule"/>
</dbReference>
<evidence type="ECO:0000256" key="3">
    <source>
        <dbReference type="ARBA" id="ARBA00022884"/>
    </source>
</evidence>
<keyword evidence="2 7" id="KW-0699">rRNA-binding</keyword>
<evidence type="ECO:0000256" key="2">
    <source>
        <dbReference type="ARBA" id="ARBA00022730"/>
    </source>
</evidence>
<dbReference type="PANTHER" id="PTHR33398:SF1">
    <property type="entry name" value="SMALL RIBOSOMAL SUBUNIT PROTEIN BS20C"/>
    <property type="match status" value="1"/>
</dbReference>
<evidence type="ECO:0000256" key="5">
    <source>
        <dbReference type="ARBA" id="ARBA00023274"/>
    </source>
</evidence>
<feature type="compositionally biased region" description="Basic residues" evidence="8">
    <location>
        <begin position="9"/>
        <end position="25"/>
    </location>
</feature>
<dbReference type="NCBIfam" id="TIGR00029">
    <property type="entry name" value="S20"/>
    <property type="match status" value="1"/>
</dbReference>
<dbReference type="AlphaFoldDB" id="A0A0G0Z9J0"/>
<name>A0A0G0Z9J0_9BACT</name>
<evidence type="ECO:0000256" key="1">
    <source>
        <dbReference type="ARBA" id="ARBA00007634"/>
    </source>
</evidence>
<feature type="region of interest" description="Disordered" evidence="8">
    <location>
        <begin position="1"/>
        <end position="25"/>
    </location>
</feature>
<evidence type="ECO:0000256" key="6">
    <source>
        <dbReference type="ARBA" id="ARBA00035136"/>
    </source>
</evidence>
<reference evidence="9 10" key="1">
    <citation type="journal article" date="2015" name="Nature">
        <title>rRNA introns, odd ribosomes, and small enigmatic genomes across a large radiation of phyla.</title>
        <authorList>
            <person name="Brown C.T."/>
            <person name="Hug L.A."/>
            <person name="Thomas B.C."/>
            <person name="Sharon I."/>
            <person name="Castelle C.J."/>
            <person name="Singh A."/>
            <person name="Wilkins M.J."/>
            <person name="Williams K.H."/>
            <person name="Banfield J.F."/>
        </authorList>
    </citation>
    <scope>NUCLEOTIDE SEQUENCE [LARGE SCALE GENOMIC DNA]</scope>
</reference>
<dbReference type="Proteomes" id="UP000034951">
    <property type="component" value="Unassembled WGS sequence"/>
</dbReference>